<keyword evidence="4" id="KW-1185">Reference proteome</keyword>
<dbReference type="Proteomes" id="UP000033608">
    <property type="component" value="Unassembled WGS sequence"/>
</dbReference>
<evidence type="ECO:0000313" key="4">
    <source>
        <dbReference type="Proteomes" id="UP000033608"/>
    </source>
</evidence>
<dbReference type="PATRIC" id="fig|1121477.3.peg.4278"/>
<dbReference type="NCBIfam" id="NF009314">
    <property type="entry name" value="PRK12674.1-2"/>
    <property type="match status" value="1"/>
</dbReference>
<dbReference type="GO" id="GO:0015385">
    <property type="term" value="F:sodium:proton antiporter activity"/>
    <property type="evidence" value="ECO:0007669"/>
    <property type="project" value="TreeGrafter"/>
</dbReference>
<dbReference type="EMBL" id="FQVC01000001">
    <property type="protein sequence ID" value="SHE40392.1"/>
    <property type="molecule type" value="Genomic_DNA"/>
</dbReference>
<dbReference type="InterPro" id="IPR005133">
    <property type="entry name" value="PhaG_MnhG_YufB"/>
</dbReference>
<dbReference type="Proteomes" id="UP000184533">
    <property type="component" value="Unassembled WGS sequence"/>
</dbReference>
<feature type="transmembrane region" description="Helical" evidence="1">
    <location>
        <begin position="64"/>
        <end position="87"/>
    </location>
</feature>
<dbReference type="EMBL" id="LAJF01000092">
    <property type="protein sequence ID" value="KKB82714.1"/>
    <property type="molecule type" value="Genomic_DNA"/>
</dbReference>
<reference evidence="3 5" key="2">
    <citation type="submission" date="2016-11" db="EMBL/GenBank/DDBJ databases">
        <authorList>
            <person name="Jaros S."/>
            <person name="Januszkiewicz K."/>
            <person name="Wedrychowicz H."/>
        </authorList>
    </citation>
    <scope>NUCLEOTIDE SEQUENCE [LARGE SCALE GENOMIC DNA]</scope>
    <source>
        <strain evidence="3 5">DSM 17137</strain>
    </source>
</reference>
<proteinExistence type="predicted"/>
<evidence type="ECO:0000313" key="5">
    <source>
        <dbReference type="Proteomes" id="UP000184533"/>
    </source>
</evidence>
<name>A0A0F5LKK3_9HYPH</name>
<keyword evidence="1" id="KW-0472">Membrane</keyword>
<dbReference type="Pfam" id="PF03334">
    <property type="entry name" value="PhaG_MnhG_YufB"/>
    <property type="match status" value="1"/>
</dbReference>
<feature type="transmembrane region" description="Helical" evidence="1">
    <location>
        <begin position="6"/>
        <end position="28"/>
    </location>
</feature>
<gene>
    <name evidence="3" type="ORF">SAMN02745223_00291</name>
    <name evidence="2" type="ORF">VW29_15530</name>
</gene>
<sequence length="116" mass="12147">MIDVMLYLGAFLLLCGSAFTLLAAIGILRLPDLYTRMHAASKAGAVGGGMVLLAVALVCFEGAVALRAIIGVLFLLLTTPVSAHLLARASHRAGYIPNKITVLDEIQTIKKSQSGP</sequence>
<keyword evidence="1" id="KW-1133">Transmembrane helix</keyword>
<evidence type="ECO:0000313" key="2">
    <source>
        <dbReference type="EMBL" id="KKB82714.1"/>
    </source>
</evidence>
<dbReference type="NCBIfam" id="TIGR01300">
    <property type="entry name" value="CPA3_mnhG_phaG"/>
    <property type="match status" value="1"/>
</dbReference>
<dbReference type="PANTHER" id="PTHR34703">
    <property type="entry name" value="ANTIPORTER SUBUNIT MNHG2-RELATED"/>
    <property type="match status" value="1"/>
</dbReference>
<keyword evidence="1" id="KW-0812">Transmembrane</keyword>
<accession>A0A0F5LKK3</accession>
<feature type="transmembrane region" description="Helical" evidence="1">
    <location>
        <begin position="40"/>
        <end position="58"/>
    </location>
</feature>
<organism evidence="2 4">
    <name type="scientific">Devosia limi DSM 17137</name>
    <dbReference type="NCBI Taxonomy" id="1121477"/>
    <lineage>
        <taxon>Bacteria</taxon>
        <taxon>Pseudomonadati</taxon>
        <taxon>Pseudomonadota</taxon>
        <taxon>Alphaproteobacteria</taxon>
        <taxon>Hyphomicrobiales</taxon>
        <taxon>Devosiaceae</taxon>
        <taxon>Devosia</taxon>
    </lineage>
</organism>
<evidence type="ECO:0000313" key="3">
    <source>
        <dbReference type="EMBL" id="SHE40392.1"/>
    </source>
</evidence>
<protein>
    <submittedName>
        <fullName evidence="2">Cation:proton antiporter</fullName>
    </submittedName>
    <submittedName>
        <fullName evidence="3">Multicomponent Na+:H+ antiporter subunit G</fullName>
    </submittedName>
</protein>
<dbReference type="STRING" id="1121477.SAMN02745223_00291"/>
<dbReference type="PANTHER" id="PTHR34703:SF1">
    <property type="entry name" value="ANTIPORTER SUBUNIT MNHG2-RELATED"/>
    <property type="match status" value="1"/>
</dbReference>
<evidence type="ECO:0000256" key="1">
    <source>
        <dbReference type="SAM" id="Phobius"/>
    </source>
</evidence>
<reference evidence="2 4" key="1">
    <citation type="submission" date="2015-03" db="EMBL/GenBank/DDBJ databases">
        <authorList>
            <person name="Hassan Y.I."/>
            <person name="Lepp D."/>
            <person name="Zhou T."/>
        </authorList>
    </citation>
    <scope>NUCLEOTIDE SEQUENCE [LARGE SCALE GENOMIC DNA]</scope>
    <source>
        <strain evidence="2 4">DSM 17137</strain>
    </source>
</reference>
<dbReference type="AlphaFoldDB" id="A0A0F5LKK3"/>